<dbReference type="RefSeq" id="WP_064617963.1">
    <property type="nucleotide sequence ID" value="NZ_LXHE01000003.1"/>
</dbReference>
<dbReference type="Pfam" id="PF00392">
    <property type="entry name" value="GntR"/>
    <property type="match status" value="1"/>
</dbReference>
<dbReference type="InterPro" id="IPR036388">
    <property type="entry name" value="WH-like_DNA-bd_sf"/>
</dbReference>
<keyword evidence="2" id="KW-0238">DNA-binding</keyword>
<feature type="domain" description="HTH gntR-type" evidence="4">
    <location>
        <begin position="7"/>
        <end position="74"/>
    </location>
</feature>
<dbReference type="CDD" id="cd07377">
    <property type="entry name" value="WHTH_GntR"/>
    <property type="match status" value="1"/>
</dbReference>
<gene>
    <name evidence="5" type="ORF">AO382_0633</name>
</gene>
<name>A0A7Z0UZE0_MORCA</name>
<proteinExistence type="predicted"/>
<dbReference type="PROSITE" id="PS50949">
    <property type="entry name" value="HTH_GNTR"/>
    <property type="match status" value="1"/>
</dbReference>
<dbReference type="EMBL" id="LXHE01000003">
    <property type="protein sequence ID" value="OAV01586.1"/>
    <property type="molecule type" value="Genomic_DNA"/>
</dbReference>
<dbReference type="AlphaFoldDB" id="A0A7Z0UZE0"/>
<evidence type="ECO:0000256" key="3">
    <source>
        <dbReference type="ARBA" id="ARBA00023163"/>
    </source>
</evidence>
<evidence type="ECO:0000313" key="6">
    <source>
        <dbReference type="Proteomes" id="UP000078446"/>
    </source>
</evidence>
<dbReference type="SUPFAM" id="SSF46785">
    <property type="entry name" value="Winged helix' DNA-binding domain"/>
    <property type="match status" value="1"/>
</dbReference>
<organism evidence="5 6">
    <name type="scientific">Moraxella catarrhalis</name>
    <name type="common">Branhamella catarrhalis</name>
    <dbReference type="NCBI Taxonomy" id="480"/>
    <lineage>
        <taxon>Bacteria</taxon>
        <taxon>Pseudomonadati</taxon>
        <taxon>Pseudomonadota</taxon>
        <taxon>Gammaproteobacteria</taxon>
        <taxon>Moraxellales</taxon>
        <taxon>Moraxellaceae</taxon>
        <taxon>Moraxella</taxon>
    </lineage>
</organism>
<dbReference type="InterPro" id="IPR000524">
    <property type="entry name" value="Tscrpt_reg_HTH_GntR"/>
</dbReference>
<keyword evidence="3" id="KW-0804">Transcription</keyword>
<keyword evidence="1" id="KW-0805">Transcription regulation</keyword>
<dbReference type="GO" id="GO:0003677">
    <property type="term" value="F:DNA binding"/>
    <property type="evidence" value="ECO:0007669"/>
    <property type="project" value="UniProtKB-KW"/>
</dbReference>
<dbReference type="InterPro" id="IPR008920">
    <property type="entry name" value="TF_FadR/GntR_C"/>
</dbReference>
<reference evidence="5 6" key="1">
    <citation type="journal article" date="2016" name="Genome Biol. Evol.">
        <title>Comparative Genomic Analyses of the Moraxella catarrhalis Serosensitive and Seroresistant Lineages Demonstrate Their Independent Evolution.</title>
        <authorList>
            <person name="Earl J.P."/>
            <person name="de Vries S.P."/>
            <person name="Ahmed A."/>
            <person name="Powell E."/>
            <person name="Schultz M.P."/>
            <person name="Hermans P.W."/>
            <person name="Hill D.J."/>
            <person name="Zhou Z."/>
            <person name="Constantinidou C.I."/>
            <person name="Hu F.Z."/>
            <person name="Bootsma H.J."/>
            <person name="Ehrlich G.D."/>
        </authorList>
    </citation>
    <scope>NUCLEOTIDE SEQUENCE [LARGE SCALE GENOMIC DNA]</scope>
    <source>
        <strain evidence="5 6">Z7574</strain>
    </source>
</reference>
<dbReference type="GO" id="GO:0003700">
    <property type="term" value="F:DNA-binding transcription factor activity"/>
    <property type="evidence" value="ECO:0007669"/>
    <property type="project" value="InterPro"/>
</dbReference>
<evidence type="ECO:0000313" key="5">
    <source>
        <dbReference type="EMBL" id="OAV01586.1"/>
    </source>
</evidence>
<dbReference type="Pfam" id="PF07729">
    <property type="entry name" value="FCD"/>
    <property type="match status" value="1"/>
</dbReference>
<dbReference type="Gene3D" id="1.10.10.10">
    <property type="entry name" value="Winged helix-like DNA-binding domain superfamily/Winged helix DNA-binding domain"/>
    <property type="match status" value="1"/>
</dbReference>
<evidence type="ECO:0000256" key="2">
    <source>
        <dbReference type="ARBA" id="ARBA00023125"/>
    </source>
</evidence>
<dbReference type="Gene3D" id="1.20.120.530">
    <property type="entry name" value="GntR ligand-binding domain-like"/>
    <property type="match status" value="1"/>
</dbReference>
<evidence type="ECO:0000256" key="1">
    <source>
        <dbReference type="ARBA" id="ARBA00023015"/>
    </source>
</evidence>
<dbReference type="PANTHER" id="PTHR43537:SF49">
    <property type="entry name" value="TRANSCRIPTIONAL REGULATORY PROTEIN"/>
    <property type="match status" value="1"/>
</dbReference>
<accession>A0A7Z0UZE0</accession>
<dbReference type="PRINTS" id="PR00035">
    <property type="entry name" value="HTHGNTR"/>
</dbReference>
<protein>
    <submittedName>
        <fullName evidence="5">Transcriptional regulator, GntR family</fullName>
    </submittedName>
</protein>
<comment type="caution">
    <text evidence="5">The sequence shown here is derived from an EMBL/GenBank/DDBJ whole genome shotgun (WGS) entry which is preliminary data.</text>
</comment>
<dbReference type="SMART" id="SM00345">
    <property type="entry name" value="HTH_GNTR"/>
    <property type="match status" value="1"/>
</dbReference>
<dbReference type="Proteomes" id="UP000078446">
    <property type="component" value="Unassembled WGS sequence"/>
</dbReference>
<dbReference type="SMART" id="SM00895">
    <property type="entry name" value="FCD"/>
    <property type="match status" value="1"/>
</dbReference>
<sequence>MSTISQLPLSLQISKRIEDDIIYGVFSPGNKLDEKELCARYGVSRTPIREALKLLASEGLVEIRPRRGAVIPTADPMRLFEMFEVMAELEAMCGRLACRRITPEQTQAILQLHESCRDYMQSGDSESYYEANRLFHEAIYQASHNHFLIDQTIALHKRLHPYRRLQLRVGNRMEKSFAEHQAILEAIFANDEARTETLLRSHVVIQGQKFSDLMATIEQFHKNKLNL</sequence>
<dbReference type="InterPro" id="IPR036390">
    <property type="entry name" value="WH_DNA-bd_sf"/>
</dbReference>
<dbReference type="PANTHER" id="PTHR43537">
    <property type="entry name" value="TRANSCRIPTIONAL REGULATOR, GNTR FAMILY"/>
    <property type="match status" value="1"/>
</dbReference>
<dbReference type="SUPFAM" id="SSF48008">
    <property type="entry name" value="GntR ligand-binding domain-like"/>
    <property type="match status" value="1"/>
</dbReference>
<evidence type="ECO:0000259" key="4">
    <source>
        <dbReference type="PROSITE" id="PS50949"/>
    </source>
</evidence>
<dbReference type="InterPro" id="IPR011711">
    <property type="entry name" value="GntR_C"/>
</dbReference>